<feature type="domain" description="Brix" evidence="11">
    <location>
        <begin position="301"/>
        <end position="508"/>
    </location>
</feature>
<dbReference type="FunFam" id="2.60.40.4370:FF:000001">
    <property type="entry name" value="general transcription factor 3C polypeptide 6"/>
    <property type="match status" value="1"/>
</dbReference>
<protein>
    <recommendedName>
        <fullName evidence="9">Ribosome production factor 2 homolog</fullName>
    </recommendedName>
    <alternativeName>
        <fullName evidence="9">Ribosome biogenesis protein RPF2 homolog</fullName>
    </alternativeName>
</protein>
<dbReference type="GO" id="GO:0005730">
    <property type="term" value="C:nucleolus"/>
    <property type="evidence" value="ECO:0007669"/>
    <property type="project" value="UniProtKB-SubCell"/>
</dbReference>
<evidence type="ECO:0000313" key="13">
    <source>
        <dbReference type="Proteomes" id="UP000700334"/>
    </source>
</evidence>
<evidence type="ECO:0000256" key="3">
    <source>
        <dbReference type="ARBA" id="ARBA00023125"/>
    </source>
</evidence>
<dbReference type="InterPro" id="IPR019481">
    <property type="entry name" value="TFIIIC_triple_barrel"/>
</dbReference>
<evidence type="ECO:0000256" key="6">
    <source>
        <dbReference type="ARBA" id="ARBA00057927"/>
    </source>
</evidence>
<evidence type="ECO:0000256" key="8">
    <source>
        <dbReference type="ARBA" id="ARBA00065088"/>
    </source>
</evidence>
<feature type="region of interest" description="Disordered" evidence="10">
    <location>
        <begin position="1"/>
        <end position="20"/>
    </location>
</feature>
<feature type="region of interest" description="Disordered" evidence="10">
    <location>
        <begin position="544"/>
        <end position="580"/>
    </location>
</feature>
<comment type="caution">
    <text evidence="12">The sequence shown here is derived from an EMBL/GenBank/DDBJ whole genome shotgun (WGS) entry which is preliminary data.</text>
</comment>
<reference evidence="12" key="1">
    <citation type="journal article" date="2021" name="Evol. Appl.">
        <title>The genome of the Pyrenean desman and the effects of bottlenecks and inbreeding on the genomic landscape of an endangered species.</title>
        <authorList>
            <person name="Escoda L."/>
            <person name="Castresana J."/>
        </authorList>
    </citation>
    <scope>NUCLEOTIDE SEQUENCE</scope>
    <source>
        <strain evidence="12">IBE-C5619</strain>
    </source>
</reference>
<evidence type="ECO:0000256" key="2">
    <source>
        <dbReference type="ARBA" id="ARBA00010782"/>
    </source>
</evidence>
<dbReference type="InterPro" id="IPR039770">
    <property type="entry name" value="Rpf2"/>
</dbReference>
<dbReference type="Pfam" id="PF04427">
    <property type="entry name" value="Brix"/>
    <property type="match status" value="1"/>
</dbReference>
<keyword evidence="4" id="KW-0804">Transcription</keyword>
<accession>A0A8J6AIR2</accession>
<feature type="non-terminal residue" evidence="12">
    <location>
        <position position="580"/>
    </location>
</feature>
<gene>
    <name evidence="12" type="ORF">J0S82_000281</name>
</gene>
<dbReference type="Proteomes" id="UP000700334">
    <property type="component" value="Unassembled WGS sequence"/>
</dbReference>
<dbReference type="InterPro" id="IPR007109">
    <property type="entry name" value="Brix"/>
</dbReference>
<dbReference type="PANTHER" id="PTHR12728:SF0">
    <property type="entry name" value="RIBOSOME PRODUCTION FACTOR 2 HOMOLOG"/>
    <property type="match status" value="1"/>
</dbReference>
<keyword evidence="13" id="KW-1185">Reference proteome</keyword>
<proteinExistence type="inferred from homology"/>
<evidence type="ECO:0000256" key="9">
    <source>
        <dbReference type="RuleBase" id="RU367086"/>
    </source>
</evidence>
<evidence type="ECO:0000259" key="11">
    <source>
        <dbReference type="PROSITE" id="PS50833"/>
    </source>
</evidence>
<dbReference type="PANTHER" id="PTHR12728">
    <property type="entry name" value="BRIX DOMAIN CONTAINING PROTEIN"/>
    <property type="match status" value="1"/>
</dbReference>
<dbReference type="GO" id="GO:0000463">
    <property type="term" value="P:maturation of LSU-rRNA from tricistronic rRNA transcript (SSU-rRNA, 5.8S rRNA, LSU-rRNA)"/>
    <property type="evidence" value="ECO:0007669"/>
    <property type="project" value="TreeGrafter"/>
</dbReference>
<keyword evidence="5 9" id="KW-0539">Nucleus</keyword>
<evidence type="ECO:0000256" key="5">
    <source>
        <dbReference type="ARBA" id="ARBA00023242"/>
    </source>
</evidence>
<name>A0A8J6AIR2_GALPY</name>
<dbReference type="Pfam" id="PF10419">
    <property type="entry name" value="TFIIIC_sub6"/>
    <property type="match status" value="1"/>
</dbReference>
<evidence type="ECO:0000256" key="10">
    <source>
        <dbReference type="SAM" id="MobiDB-lite"/>
    </source>
</evidence>
<dbReference type="GO" id="GO:0000027">
    <property type="term" value="P:ribosomal large subunit assembly"/>
    <property type="evidence" value="ECO:0007669"/>
    <property type="project" value="InterPro"/>
</dbReference>
<comment type="similarity">
    <text evidence="7">Belongs to the TFIIIC subunit 6 family.</text>
</comment>
<evidence type="ECO:0000256" key="1">
    <source>
        <dbReference type="ARBA" id="ARBA00004604"/>
    </source>
</evidence>
<dbReference type="Gene3D" id="2.60.40.4370">
    <property type="match status" value="1"/>
</dbReference>
<comment type="function">
    <text evidence="6">Involved in RNA polymerase III-mediated transcription. Integral, tightly associated component of the DNA-binding TFIIIC2 subcomplex that directly binds tRNA and virus-associated RNA promoters.</text>
</comment>
<dbReference type="AlphaFoldDB" id="A0A8J6AIR2"/>
<sequence length="580" mass="65542">GSARGSESRSKSDPPRRCPHLRWRTQLGVACVPASRGDAQIMAAASERSREDDQGEEEEAVSAKPKAGAVVALMAVPAVCGEKNPACGRRAGRRPRTPQAIRARGAGEQLVLVELSGIIDSDFLSKCENKCKILGIDTERPILQVDSYVFAGEYEDTLGTCVIFEENVEHVDAEGNNKTVLKYKCHTMKKLSMTRTLLTEKKEGEENIGGVEWLQIKDNDFSYRPNMICSFMHENEDEEAVASAPDKSLELEEQEIQMKDNLNLSSEQEKPPHLELEDSGPLPAVLPPETEGSVFMESQDTVLEITPRKPKTKRAKRFLEKREPKLNENIKNAMLIKGGNANLTVTQVLRDVEFFSKKSDCSLFMFGSHNKKRPNNLVIGRMYDYHVLDMIELGIEKFVSLNDIKNSKCPEGTKPMLIFAGDDFDTTEDYRRLKSLLIDFFRGPTVSNIRLAGLEYVLHFTALNGKIYFRSYKLLLKKSGCKTPRIELEEMGPSLDLVVRRTHLASDDLYKLSMKMPKALKPKKKKNISHDTFGTTYGRIHMQKQDLSKLQTRKMKGLKKRPAERITEDQEKKSKRVKKN</sequence>
<feature type="compositionally biased region" description="Basic residues" evidence="10">
    <location>
        <begin position="551"/>
        <end position="560"/>
    </location>
</feature>
<dbReference type="PROSITE" id="PS50833">
    <property type="entry name" value="BRIX"/>
    <property type="match status" value="1"/>
</dbReference>
<dbReference type="GO" id="GO:0019843">
    <property type="term" value="F:rRNA binding"/>
    <property type="evidence" value="ECO:0007669"/>
    <property type="project" value="UniProtKB-UniRule"/>
</dbReference>
<evidence type="ECO:0000313" key="12">
    <source>
        <dbReference type="EMBL" id="KAG8522131.1"/>
    </source>
</evidence>
<organism evidence="12 13">
    <name type="scientific">Galemys pyrenaicus</name>
    <name type="common">Iberian desman</name>
    <name type="synonym">Pyrenean desman</name>
    <dbReference type="NCBI Taxonomy" id="202257"/>
    <lineage>
        <taxon>Eukaryota</taxon>
        <taxon>Metazoa</taxon>
        <taxon>Chordata</taxon>
        <taxon>Craniata</taxon>
        <taxon>Vertebrata</taxon>
        <taxon>Euteleostomi</taxon>
        <taxon>Mammalia</taxon>
        <taxon>Eutheria</taxon>
        <taxon>Laurasiatheria</taxon>
        <taxon>Eulipotyphla</taxon>
        <taxon>Talpidae</taxon>
        <taxon>Galemys</taxon>
    </lineage>
</organism>
<comment type="similarity">
    <text evidence="2 9">Belongs to the RPF2 family.</text>
</comment>
<comment type="subcellular location">
    <subcellularLocation>
        <location evidence="1 9">Nucleus</location>
        <location evidence="1 9">Nucleolus</location>
    </subcellularLocation>
</comment>
<evidence type="ECO:0000256" key="4">
    <source>
        <dbReference type="ARBA" id="ARBA00023163"/>
    </source>
</evidence>
<dbReference type="EMBL" id="JAGFMF010011446">
    <property type="protein sequence ID" value="KAG8522131.1"/>
    <property type="molecule type" value="Genomic_DNA"/>
</dbReference>
<feature type="compositionally biased region" description="Basic and acidic residues" evidence="10">
    <location>
        <begin position="1"/>
        <end position="16"/>
    </location>
</feature>
<comment type="subunit">
    <text evidence="8">Part of the TFIIIC subcomplex TFIIIC2, consisting of six subunits, GTF3C1, GTF3C2, GTF3C3, GTF3C4, GTF3C5 and GTF3C6. Interacts with GTF3C4 and GTF3C5.</text>
</comment>
<dbReference type="SMART" id="SM00879">
    <property type="entry name" value="Brix"/>
    <property type="match status" value="1"/>
</dbReference>
<evidence type="ECO:0000256" key="7">
    <source>
        <dbReference type="ARBA" id="ARBA00061245"/>
    </source>
</evidence>
<dbReference type="GO" id="GO:0003677">
    <property type="term" value="F:DNA binding"/>
    <property type="evidence" value="ECO:0007669"/>
    <property type="project" value="UniProtKB-KW"/>
</dbReference>
<feature type="compositionally biased region" description="Basic and acidic residues" evidence="10">
    <location>
        <begin position="561"/>
        <end position="572"/>
    </location>
</feature>
<feature type="region of interest" description="Disordered" evidence="10">
    <location>
        <begin position="43"/>
        <end position="62"/>
    </location>
</feature>
<keyword evidence="3" id="KW-0238">DNA-binding</keyword>
<dbReference type="OrthoDB" id="407658at2759"/>